<proteinExistence type="predicted"/>
<organism evidence="1 2">
    <name type="scientific">Candidatus Dojkabacteria bacterium</name>
    <dbReference type="NCBI Taxonomy" id="2099670"/>
    <lineage>
        <taxon>Bacteria</taxon>
        <taxon>Candidatus Dojkabacteria</taxon>
    </lineage>
</organism>
<sequence>MKIKKLGFITFRFSCEEIDIITDPLLSEEAGVTIGKTTGEVVLFTGEKYIGSHSVIEDSGYKKIEPKKRESLHEITSPGEYELGGVLIRRPQGTDFYILDEKDVRVVYVGEISKSIAVEQFADLGDVDLLILPVGDAEVFPNFDKLEKIISKVDPTYMIPCGYKESGLKGDFASLKGVDEFIKQFGYTHVTNDNKFVLSSGTEQESKVIEIVVLD</sequence>
<reference evidence="1" key="1">
    <citation type="submission" date="2020-04" db="EMBL/GenBank/DDBJ databases">
        <authorList>
            <person name="Zhang T."/>
        </authorList>
    </citation>
    <scope>NUCLEOTIDE SEQUENCE</scope>
    <source>
        <strain evidence="1">HKST-UBA17</strain>
    </source>
</reference>
<dbReference type="InterPro" id="IPR036866">
    <property type="entry name" value="RibonucZ/Hydroxyglut_hydro"/>
</dbReference>
<dbReference type="PANTHER" id="PTHR39189">
    <property type="entry name" value="UPF0173 METAL-DEPENDENT HYDROLASE YTKL"/>
    <property type="match status" value="1"/>
</dbReference>
<evidence type="ECO:0000313" key="1">
    <source>
        <dbReference type="EMBL" id="MCA9376642.1"/>
    </source>
</evidence>
<dbReference type="Proteomes" id="UP000741282">
    <property type="component" value="Unassembled WGS sequence"/>
</dbReference>
<protein>
    <submittedName>
        <fullName evidence="1">MBL fold metallo-hydrolase</fullName>
    </submittedName>
</protein>
<dbReference type="EMBL" id="JAGQLN010000005">
    <property type="protein sequence ID" value="MCA9376642.1"/>
    <property type="molecule type" value="Genomic_DNA"/>
</dbReference>
<evidence type="ECO:0000313" key="2">
    <source>
        <dbReference type="Proteomes" id="UP000741282"/>
    </source>
</evidence>
<dbReference type="PANTHER" id="PTHR39189:SF1">
    <property type="entry name" value="UPF0173 METAL-DEPENDENT HYDROLASE YTKL"/>
    <property type="match status" value="1"/>
</dbReference>
<dbReference type="Pfam" id="PF13483">
    <property type="entry name" value="Lactamase_B_3"/>
    <property type="match status" value="1"/>
</dbReference>
<dbReference type="Gene3D" id="3.60.15.10">
    <property type="entry name" value="Ribonuclease Z/Hydroxyacylglutathione hydrolase-like"/>
    <property type="match status" value="1"/>
</dbReference>
<name>A0A955I1I9_9BACT</name>
<accession>A0A955I1I9</accession>
<dbReference type="AlphaFoldDB" id="A0A955I1I9"/>
<reference evidence="1" key="2">
    <citation type="journal article" date="2021" name="Microbiome">
        <title>Successional dynamics and alternative stable states in a saline activated sludge microbial community over 9 years.</title>
        <authorList>
            <person name="Wang Y."/>
            <person name="Ye J."/>
            <person name="Ju F."/>
            <person name="Liu L."/>
            <person name="Boyd J.A."/>
            <person name="Deng Y."/>
            <person name="Parks D.H."/>
            <person name="Jiang X."/>
            <person name="Yin X."/>
            <person name="Woodcroft B.J."/>
            <person name="Tyson G.W."/>
            <person name="Hugenholtz P."/>
            <person name="Polz M.F."/>
            <person name="Zhang T."/>
        </authorList>
    </citation>
    <scope>NUCLEOTIDE SEQUENCE</scope>
    <source>
        <strain evidence="1">HKST-UBA17</strain>
    </source>
</reference>
<comment type="caution">
    <text evidence="1">The sequence shown here is derived from an EMBL/GenBank/DDBJ whole genome shotgun (WGS) entry which is preliminary data.</text>
</comment>
<gene>
    <name evidence="1" type="ORF">KC685_01845</name>
</gene>